<gene>
    <name evidence="6" type="ORF">COA96_07065</name>
</gene>
<keyword evidence="2" id="KW-0472">Membrane</keyword>
<evidence type="ECO:0000313" key="7">
    <source>
        <dbReference type="Proteomes" id="UP000218327"/>
    </source>
</evidence>
<proteinExistence type="predicted"/>
<evidence type="ECO:0000256" key="4">
    <source>
        <dbReference type="SAM" id="MobiDB-lite"/>
    </source>
</evidence>
<dbReference type="Gene3D" id="2.40.170.20">
    <property type="entry name" value="TonB-dependent receptor, beta-barrel domain"/>
    <property type="match status" value="1"/>
</dbReference>
<protein>
    <recommendedName>
        <fullName evidence="5">TonB-dependent receptor plug domain-containing protein</fullName>
    </recommendedName>
</protein>
<dbReference type="EMBL" id="NVVJ01000016">
    <property type="protein sequence ID" value="PCJ25576.1"/>
    <property type="molecule type" value="Genomic_DNA"/>
</dbReference>
<dbReference type="Proteomes" id="UP000218327">
    <property type="component" value="Unassembled WGS sequence"/>
</dbReference>
<dbReference type="InterPro" id="IPR036942">
    <property type="entry name" value="Beta-barrel_TonB_sf"/>
</dbReference>
<comment type="subcellular location">
    <subcellularLocation>
        <location evidence="1">Cell outer membrane</location>
    </subcellularLocation>
</comment>
<reference evidence="7" key="1">
    <citation type="submission" date="2017-08" db="EMBL/GenBank/DDBJ databases">
        <title>A dynamic microbial community with high functional redundancy inhabits the cold, oxic subseafloor aquifer.</title>
        <authorList>
            <person name="Tully B.J."/>
            <person name="Wheat C.G."/>
            <person name="Glazer B.T."/>
            <person name="Huber J.A."/>
        </authorList>
    </citation>
    <scope>NUCLEOTIDE SEQUENCE [LARGE SCALE GENOMIC DNA]</scope>
</reference>
<evidence type="ECO:0000256" key="2">
    <source>
        <dbReference type="ARBA" id="ARBA00023136"/>
    </source>
</evidence>
<evidence type="ECO:0000313" key="6">
    <source>
        <dbReference type="EMBL" id="PCJ25576.1"/>
    </source>
</evidence>
<dbReference type="InterPro" id="IPR012910">
    <property type="entry name" value="Plug_dom"/>
</dbReference>
<comment type="caution">
    <text evidence="6">The sequence shown here is derived from an EMBL/GenBank/DDBJ whole genome shotgun (WGS) entry which is preliminary data.</text>
</comment>
<name>A0A2A5B3C9_9GAMM</name>
<evidence type="ECO:0000259" key="5">
    <source>
        <dbReference type="Pfam" id="PF07715"/>
    </source>
</evidence>
<organism evidence="6 7">
    <name type="scientific">SAR86 cluster bacterium</name>
    <dbReference type="NCBI Taxonomy" id="2030880"/>
    <lineage>
        <taxon>Bacteria</taxon>
        <taxon>Pseudomonadati</taxon>
        <taxon>Pseudomonadota</taxon>
        <taxon>Gammaproteobacteria</taxon>
        <taxon>SAR86 cluster</taxon>
    </lineage>
</organism>
<feature type="region of interest" description="Disordered" evidence="4">
    <location>
        <begin position="109"/>
        <end position="130"/>
    </location>
</feature>
<accession>A0A2A5B3C9</accession>
<evidence type="ECO:0000256" key="1">
    <source>
        <dbReference type="ARBA" id="ARBA00004442"/>
    </source>
</evidence>
<dbReference type="InterPro" id="IPR037066">
    <property type="entry name" value="Plug_dom_sf"/>
</dbReference>
<dbReference type="GO" id="GO:0009279">
    <property type="term" value="C:cell outer membrane"/>
    <property type="evidence" value="ECO:0007669"/>
    <property type="project" value="UniProtKB-SubCell"/>
</dbReference>
<keyword evidence="3" id="KW-0998">Cell outer membrane</keyword>
<dbReference type="SUPFAM" id="SSF56935">
    <property type="entry name" value="Porins"/>
    <property type="match status" value="1"/>
</dbReference>
<sequence length="762" mass="84968">MSQTLPSCFFIICRHNTLYSRELSLRDVTLKNCHHAAPTLPQLSVINKYFSILLLTITLAASHTKALAQDNVGDDSTIVYPATYFAEYSAVTALDMVNRIPGISISTSAGGSGGGRGASRGGRGLGSGGGGTQILINGKRVAGKNNNTQSMLARINASQVSRIELIRGTSGDLDVRGSTQIANIVLYNDAAQTTLSYELSTNYYEDSTSEPGGSFSYSGKTGNLDFLFSAVAEPQYDHRVVTENSILADLLPNDQIFENRIQDQTQYTLSTNFGYEFGANSSARFNALISENDNPTTVSRRTTNLRDITSLPLLERETIPGEQSNWEVGGDYEIKFSNGNHAKILFISNENDTSSTRERFEIDAVGGESKNLFLDSASILKERIVRGSYTMKLFSEQSLELGIERAQTILDSKLRLGLPLDSGTPSDTFGGLIPVTVSNANTRVEEIRYEPFAIHNWRINSRMSLETSFVYETSEIDQTGDFANTRKFDFFKPKIDYRFDITPQLQLRFLIDKFVRQINFSDFVAATDSDDNDSNTQAGNTALRPDLWWNYNILAEYRLPDDVGVVSANLYKHHHQDFLQRIDVSPSEDELRSANGNIGSGDMWVFELKASVRLKRFNLPNVLVTSRASVRDSEVTDPLLGGERRFNNYHRGDFDIGFRHDIPQWKMNWGVSMVNQIDGNTKRWDIDDIEDFHADPVVAAFVELIAFDNITFRFDVSNLTDTDNCRDRTRFIGRISANILEEVEFNCAGSGRVLALNVSGTF</sequence>
<dbReference type="AlphaFoldDB" id="A0A2A5B3C9"/>
<dbReference type="Pfam" id="PF07715">
    <property type="entry name" value="Plug"/>
    <property type="match status" value="1"/>
</dbReference>
<feature type="compositionally biased region" description="Gly residues" evidence="4">
    <location>
        <begin position="110"/>
        <end position="130"/>
    </location>
</feature>
<feature type="domain" description="TonB-dependent receptor plug" evidence="5">
    <location>
        <begin position="77"/>
        <end position="171"/>
    </location>
</feature>
<evidence type="ECO:0000256" key="3">
    <source>
        <dbReference type="ARBA" id="ARBA00023237"/>
    </source>
</evidence>
<dbReference type="Gene3D" id="2.170.130.10">
    <property type="entry name" value="TonB-dependent receptor, plug domain"/>
    <property type="match status" value="1"/>
</dbReference>